<proteinExistence type="predicted"/>
<keyword evidence="1" id="KW-1188">Viral release from host cell</keyword>
<dbReference type="PANTHER" id="PTHR37813">
    <property type="entry name" value="FELS-2 PROPHAGE PROTEIN"/>
    <property type="match status" value="1"/>
</dbReference>
<dbReference type="NCBIfam" id="TIGR01760">
    <property type="entry name" value="tape_meas_TP901"/>
    <property type="match status" value="1"/>
</dbReference>
<keyword evidence="4" id="KW-1185">Reference proteome</keyword>
<reference evidence="3 4" key="1">
    <citation type="submission" date="2019-03" db="EMBL/GenBank/DDBJ databases">
        <title>Cellulosimicrobium funkei JCM14302 Assembly.</title>
        <authorList>
            <person name="Dou T."/>
        </authorList>
    </citation>
    <scope>NUCLEOTIDE SEQUENCE [LARGE SCALE GENOMIC DNA]</scope>
    <source>
        <strain evidence="3 4">JCM 14302</strain>
    </source>
</reference>
<dbReference type="PANTHER" id="PTHR37813:SF1">
    <property type="entry name" value="FELS-2 PROPHAGE PROTEIN"/>
    <property type="match status" value="1"/>
</dbReference>
<gene>
    <name evidence="3" type="ORF">E1O70_12300</name>
</gene>
<sequence length="864" mass="87469">MADRTINWTINARVSGAINQMKALGKVTQDAANAGLNWTAKHEQSINTLANGFGVAGAALTGFATLAVTKFAGFDAAMSSVQAATMESADNMQLLRQAAIDAGADTQYSASEAAGAIEELAKAGVSTKDVLGGGLTGALDLAASGAIDVADAAEVAASTMTQFGLSGEDVTHIADVLAAGAGKAQGGVLDLGNAMKYAGIPAAQLGISLEETAGTLALFASNGIVGEQAGTSFRSMLMSLTAPTAAAQREMDKYGISMFDGTGKFIGMEAAAGQLQNRLDGLTDAERNAALGRIVGNEAIGATNALMVAGAEGVREWTAAVDDQGYAAAQAAIRMDNLKGDIEGLMGSLETALIGVGEGANGPLRSLVQEADSAVDAFNRMPDPVKRATLFVAGGAGLGMLGVAAMGKLTIGINDSVTAMRDLGVMSQATSGKVTRIASALTKAGMVAGGIYATAAATSALVDVLTAGEAAPGAEALAAAVQELSEAGADVSSLDAQFSNFGEVLGMSRVNVEGLGEAIDSVFNRDVTDNVAAFVGTIPGISAYTEAAEERFRSLDQTLAGMVQGGSLDTAEAAFAKIATEARKQGVTVDELMTIFPSYEDALIGAENAQDEMATATMAGTEAAQDQVSALGELVEAQREAAGIALSERDAQRELERSIRDAQASLEENGATLDATTEKGYANAEALDDIASSTWDVITAMQKNGADQVTLQGVMQTSRDRFVAVAESMGLGADEANALADQLGLIPTDIEPVVDVQTGNSISNAQAVQGALDAIKSKAVTITVGAVVQQSVHAALALASMATGGLGRSALGGGFAKGGCTGGGSKHEPTRSLSTGAFEPTRAETLDSLDEELRTLVVEMEGVK</sequence>
<protein>
    <submittedName>
        <fullName evidence="3">Phage tail tape measure protein</fullName>
    </submittedName>
</protein>
<dbReference type="AlphaFoldDB" id="A0A4Y8R1H6"/>
<name>A0A4Y8R1H6_9MICO</name>
<dbReference type="RefSeq" id="WP_061269436.1">
    <property type="nucleotide sequence ID" value="NZ_SOZH01000006.1"/>
</dbReference>
<evidence type="ECO:0000259" key="2">
    <source>
        <dbReference type="Pfam" id="PF10145"/>
    </source>
</evidence>
<accession>A0A4Y8R1H6</accession>
<dbReference type="Proteomes" id="UP000298003">
    <property type="component" value="Unassembled WGS sequence"/>
</dbReference>
<dbReference type="EMBL" id="SOZH01000006">
    <property type="protein sequence ID" value="TFF10552.1"/>
    <property type="molecule type" value="Genomic_DNA"/>
</dbReference>
<evidence type="ECO:0000313" key="4">
    <source>
        <dbReference type="Proteomes" id="UP000298003"/>
    </source>
</evidence>
<dbReference type="GeneID" id="95685272"/>
<organism evidence="3 4">
    <name type="scientific">Cellulosimicrobium funkei</name>
    <dbReference type="NCBI Taxonomy" id="264251"/>
    <lineage>
        <taxon>Bacteria</taxon>
        <taxon>Bacillati</taxon>
        <taxon>Actinomycetota</taxon>
        <taxon>Actinomycetes</taxon>
        <taxon>Micrococcales</taxon>
        <taxon>Promicromonosporaceae</taxon>
        <taxon>Cellulosimicrobium</taxon>
    </lineage>
</organism>
<dbReference type="Pfam" id="PF10145">
    <property type="entry name" value="PhageMin_Tail"/>
    <property type="match status" value="1"/>
</dbReference>
<evidence type="ECO:0000256" key="1">
    <source>
        <dbReference type="ARBA" id="ARBA00022612"/>
    </source>
</evidence>
<comment type="caution">
    <text evidence="3">The sequence shown here is derived from an EMBL/GenBank/DDBJ whole genome shotgun (WGS) entry which is preliminary data.</text>
</comment>
<evidence type="ECO:0000313" key="3">
    <source>
        <dbReference type="EMBL" id="TFF10552.1"/>
    </source>
</evidence>
<dbReference type="InterPro" id="IPR010090">
    <property type="entry name" value="Phage_tape_meas"/>
</dbReference>
<feature type="domain" description="Phage tail tape measure protein" evidence="2">
    <location>
        <begin position="96"/>
        <end position="296"/>
    </location>
</feature>